<reference evidence="2 3" key="1">
    <citation type="submission" date="2018-06" db="EMBL/GenBank/DDBJ databases">
        <title>Genomic Encyclopedia of Archaeal and Bacterial Type Strains, Phase II (KMG-II): from individual species to whole genera.</title>
        <authorList>
            <person name="Goeker M."/>
        </authorList>
    </citation>
    <scope>NUCLEOTIDE SEQUENCE [LARGE SCALE GENOMIC DNA]</scope>
    <source>
        <strain evidence="2 3">DSM 25663</strain>
    </source>
</reference>
<dbReference type="AlphaFoldDB" id="A0A328YFR9"/>
<gene>
    <name evidence="2" type="ORF">CLV55_104128</name>
</gene>
<sequence>MAAVLILIFLALTFLMSVHEKIFHWQETLDWLKSHFSNTDLKNHVPLATWILVVFELIAAVLCCIGIVEFFINKERLFGYYGTLFSCISLLLMLFGQRLAKDFDGARTITIYFIVAVLGVWLLGS</sequence>
<dbReference type="EMBL" id="QLSZ01000004">
    <property type="protein sequence ID" value="RAR72868.1"/>
    <property type="molecule type" value="Genomic_DNA"/>
</dbReference>
<organism evidence="2 3">
    <name type="scientific">Flavobacterium aciduliphilum</name>
    <dbReference type="NCBI Taxonomy" id="1101402"/>
    <lineage>
        <taxon>Bacteria</taxon>
        <taxon>Pseudomonadati</taxon>
        <taxon>Bacteroidota</taxon>
        <taxon>Flavobacteriia</taxon>
        <taxon>Flavobacteriales</taxon>
        <taxon>Flavobacteriaceae</taxon>
        <taxon>Flavobacterium</taxon>
    </lineage>
</organism>
<accession>A0A328YFR9</accession>
<evidence type="ECO:0000313" key="3">
    <source>
        <dbReference type="Proteomes" id="UP000248840"/>
    </source>
</evidence>
<evidence type="ECO:0000256" key="1">
    <source>
        <dbReference type="SAM" id="Phobius"/>
    </source>
</evidence>
<keyword evidence="1" id="KW-0812">Transmembrane</keyword>
<proteinExistence type="predicted"/>
<keyword evidence="1" id="KW-1133">Transmembrane helix</keyword>
<feature type="transmembrane region" description="Helical" evidence="1">
    <location>
        <begin position="78"/>
        <end position="100"/>
    </location>
</feature>
<evidence type="ECO:0000313" key="2">
    <source>
        <dbReference type="EMBL" id="RAR72868.1"/>
    </source>
</evidence>
<protein>
    <recommendedName>
        <fullName evidence="4">DoxX-like protein</fullName>
    </recommendedName>
</protein>
<feature type="transmembrane region" description="Helical" evidence="1">
    <location>
        <begin position="106"/>
        <end position="124"/>
    </location>
</feature>
<comment type="caution">
    <text evidence="2">The sequence shown here is derived from an EMBL/GenBank/DDBJ whole genome shotgun (WGS) entry which is preliminary data.</text>
</comment>
<dbReference type="Proteomes" id="UP000248840">
    <property type="component" value="Unassembled WGS sequence"/>
</dbReference>
<name>A0A328YFR9_9FLAO</name>
<keyword evidence="1" id="KW-0472">Membrane</keyword>
<feature type="transmembrane region" description="Helical" evidence="1">
    <location>
        <begin position="44"/>
        <end position="71"/>
    </location>
</feature>
<keyword evidence="3" id="KW-1185">Reference proteome</keyword>
<evidence type="ECO:0008006" key="4">
    <source>
        <dbReference type="Google" id="ProtNLM"/>
    </source>
</evidence>